<evidence type="ECO:0000313" key="3">
    <source>
        <dbReference type="EMBL" id="PHP65876.1"/>
    </source>
</evidence>
<comment type="caution">
    <text evidence="3">The sequence shown here is derived from an EMBL/GenBank/DDBJ whole genome shotgun (WGS) entry which is preliminary data.</text>
</comment>
<name>A0A2G1QK25_9HYPH</name>
<gene>
    <name evidence="3" type="ORF">CSC94_17295</name>
</gene>
<evidence type="ECO:0000256" key="1">
    <source>
        <dbReference type="SAM" id="Coils"/>
    </source>
</evidence>
<dbReference type="Proteomes" id="UP000221168">
    <property type="component" value="Unassembled WGS sequence"/>
</dbReference>
<sequence>MKKLTLAAFALALAGMAPATPASAQQRDIPEGWFKLCQKQKDSDVCNVQFIKAAKETGQLLVGISLIELSGKAQRRIIQITVPPMRILPPGIGLQIDGGKTAKLDYVICPIQPSPSCIAEAPLTDEIINSFKRGGELTITAVNFQNQPTPVKVTLSGFTEAYDGEPIKQSDYEERQKKLQEEIAKRQEEFQKKLQAEQDKAKSN</sequence>
<feature type="coiled-coil region" evidence="1">
    <location>
        <begin position="169"/>
        <end position="200"/>
    </location>
</feature>
<dbReference type="Gene3D" id="2.60.40.1880">
    <property type="entry name" value="Invasion associated locus B (IalB) protein"/>
    <property type="match status" value="1"/>
</dbReference>
<feature type="chain" id="PRO_5013578694" evidence="2">
    <location>
        <begin position="25"/>
        <end position="204"/>
    </location>
</feature>
<keyword evidence="2" id="KW-0732">Signal</keyword>
<dbReference type="AlphaFoldDB" id="A0A2G1QK25"/>
<accession>A0A2G1QK25</accession>
<keyword evidence="1" id="KW-0175">Coiled coil</keyword>
<reference evidence="3 4" key="1">
    <citation type="submission" date="2017-10" db="EMBL/GenBank/DDBJ databases">
        <title>Sedimentibacterium mangrovi gen. nov., sp. nov., a novel member of family Phyllobacteriacea isolated from mangrove sediment.</title>
        <authorList>
            <person name="Liao H."/>
            <person name="Tian Y."/>
        </authorList>
    </citation>
    <scope>NUCLEOTIDE SEQUENCE [LARGE SCALE GENOMIC DNA]</scope>
    <source>
        <strain evidence="3 4">X9-2-2</strain>
    </source>
</reference>
<evidence type="ECO:0000256" key="2">
    <source>
        <dbReference type="SAM" id="SignalP"/>
    </source>
</evidence>
<dbReference type="EMBL" id="PDVP01000012">
    <property type="protein sequence ID" value="PHP65876.1"/>
    <property type="molecule type" value="Genomic_DNA"/>
</dbReference>
<dbReference type="InterPro" id="IPR010642">
    <property type="entry name" value="Invasion_prot_B"/>
</dbReference>
<keyword evidence="4" id="KW-1185">Reference proteome</keyword>
<protein>
    <submittedName>
        <fullName evidence="3">Invasion-associated locus B family protein</fullName>
    </submittedName>
</protein>
<feature type="signal peptide" evidence="2">
    <location>
        <begin position="1"/>
        <end position="24"/>
    </location>
</feature>
<dbReference type="OrthoDB" id="8017994at2"/>
<organism evidence="3 4">
    <name type="scientific">Zhengella mangrovi</name>
    <dbReference type="NCBI Taxonomy" id="1982044"/>
    <lineage>
        <taxon>Bacteria</taxon>
        <taxon>Pseudomonadati</taxon>
        <taxon>Pseudomonadota</taxon>
        <taxon>Alphaproteobacteria</taxon>
        <taxon>Hyphomicrobiales</taxon>
        <taxon>Notoacmeibacteraceae</taxon>
        <taxon>Zhengella</taxon>
    </lineage>
</organism>
<dbReference type="InterPro" id="IPR038696">
    <property type="entry name" value="IalB_sf"/>
</dbReference>
<proteinExistence type="predicted"/>
<evidence type="ECO:0000313" key="4">
    <source>
        <dbReference type="Proteomes" id="UP000221168"/>
    </source>
</evidence>
<dbReference type="Pfam" id="PF06776">
    <property type="entry name" value="IalB"/>
    <property type="match status" value="1"/>
</dbReference>
<dbReference type="RefSeq" id="WP_099307662.1">
    <property type="nucleotide sequence ID" value="NZ_PDVP01000012.1"/>
</dbReference>